<sequence length="62" mass="6841">AMSQLIEDFLSVTGTTDQEVAKFFLESSDWNLELLVVADETAVDTISKGVRAYRVVFSIGNI</sequence>
<evidence type="ECO:0000313" key="1">
    <source>
        <dbReference type="EMBL" id="OUC44279.1"/>
    </source>
</evidence>
<protein>
    <submittedName>
        <fullName evidence="1">Uncharacterized protein</fullName>
    </submittedName>
</protein>
<organism evidence="1 2">
    <name type="scientific">Trichinella nativa</name>
    <dbReference type="NCBI Taxonomy" id="6335"/>
    <lineage>
        <taxon>Eukaryota</taxon>
        <taxon>Metazoa</taxon>
        <taxon>Ecdysozoa</taxon>
        <taxon>Nematoda</taxon>
        <taxon>Enoplea</taxon>
        <taxon>Dorylaimia</taxon>
        <taxon>Trichinellida</taxon>
        <taxon>Trichinellidae</taxon>
        <taxon>Trichinella</taxon>
    </lineage>
</organism>
<dbReference type="CDD" id="cd14348">
    <property type="entry name" value="UBA_p47"/>
    <property type="match status" value="1"/>
</dbReference>
<dbReference type="Gene3D" id="1.10.8.10">
    <property type="entry name" value="DNA helicase RuvA subunit, C-terminal domain"/>
    <property type="match status" value="1"/>
</dbReference>
<dbReference type="InterPro" id="IPR009060">
    <property type="entry name" value="UBA-like_sf"/>
</dbReference>
<dbReference type="AlphaFoldDB" id="A0A1Y3EL38"/>
<name>A0A1Y3EL38_9BILA</name>
<proteinExistence type="predicted"/>
<dbReference type="Pfam" id="PF14555">
    <property type="entry name" value="UBA_4"/>
    <property type="match status" value="1"/>
</dbReference>
<evidence type="ECO:0000313" key="2">
    <source>
        <dbReference type="Proteomes" id="UP000243006"/>
    </source>
</evidence>
<reference evidence="1 2" key="1">
    <citation type="submission" date="2015-04" db="EMBL/GenBank/DDBJ databases">
        <title>Draft genome of the roundworm Trichinella nativa.</title>
        <authorList>
            <person name="Mitreva M."/>
        </authorList>
    </citation>
    <scope>NUCLEOTIDE SEQUENCE [LARGE SCALE GENOMIC DNA]</scope>
    <source>
        <strain evidence="1 2">ISS45</strain>
    </source>
</reference>
<comment type="caution">
    <text evidence="1">The sequence shown here is derived from an EMBL/GenBank/DDBJ whole genome shotgun (WGS) entry which is preliminary data.</text>
</comment>
<gene>
    <name evidence="1" type="ORF">D917_09246</name>
</gene>
<dbReference type="Proteomes" id="UP000243006">
    <property type="component" value="Unassembled WGS sequence"/>
</dbReference>
<dbReference type="EMBL" id="LVZM01012815">
    <property type="protein sequence ID" value="OUC44279.1"/>
    <property type="molecule type" value="Genomic_DNA"/>
</dbReference>
<feature type="non-terminal residue" evidence="1">
    <location>
        <position position="1"/>
    </location>
</feature>
<accession>A0A1Y3EL38</accession>
<dbReference type="SUPFAM" id="SSF46934">
    <property type="entry name" value="UBA-like"/>
    <property type="match status" value="1"/>
</dbReference>